<evidence type="ECO:0000313" key="2">
    <source>
        <dbReference type="Proteomes" id="UP001627154"/>
    </source>
</evidence>
<name>A0ABD2X2E0_9HYME</name>
<evidence type="ECO:0000313" key="1">
    <source>
        <dbReference type="EMBL" id="KAL3398966.1"/>
    </source>
</evidence>
<comment type="caution">
    <text evidence="1">The sequence shown here is derived from an EMBL/GenBank/DDBJ whole genome shotgun (WGS) entry which is preliminary data.</text>
</comment>
<reference evidence="1 2" key="1">
    <citation type="journal article" date="2024" name="bioRxiv">
        <title>A reference genome for Trichogramma kaykai: A tiny desert-dwelling parasitoid wasp with competing sex-ratio distorters.</title>
        <authorList>
            <person name="Culotta J."/>
            <person name="Lindsey A.R."/>
        </authorList>
    </citation>
    <scope>NUCLEOTIDE SEQUENCE [LARGE SCALE GENOMIC DNA]</scope>
    <source>
        <strain evidence="1 2">KSX58</strain>
    </source>
</reference>
<keyword evidence="2" id="KW-1185">Reference proteome</keyword>
<gene>
    <name evidence="1" type="ORF">TKK_008053</name>
</gene>
<dbReference type="EMBL" id="JBJJXI010000059">
    <property type="protein sequence ID" value="KAL3398966.1"/>
    <property type="molecule type" value="Genomic_DNA"/>
</dbReference>
<dbReference type="AlphaFoldDB" id="A0ABD2X2E0"/>
<proteinExistence type="predicted"/>
<sequence>MEDVQEKISDFLNKHQINASDEQVKLFLNQFNCDSKNFSYLSDMKSQINNLKRKYTFIDPLDIPVGKRMKVVEDEKQNAKSLTKHIEIPYVSITEIIKLVFSKDEVIKSKNNDTPEDNDILTRFEDGEYFKSHPFFKKYEDGIAIILFYDEFLPNNPIGSKNKQQKVGGFAISFLNLPEHLRDFLGNVHTIVLAKHEDIKEFGIDECLTAFMFDLHKLESDEGVICEIGGKEVTLRATLVGVVADSLAAHEILGFMGPSATYFCRLCLMTQEERKLLPFIDCELRTKEMHESFVKMLGAENESVAGVNRDCILNQSRYFHCTQNFIFDIMHDVLEGQAQTDLKLVISKFIQDGKYPPPAFQDLMAQELVKRFPILGVSSSQDEIPWLKWTDMLKNKFKNDRKNYLRGEEKKYKKKKDVPDENIVGELDPEKLHLQQVRNEEKPILEKNVLTIRLKIS</sequence>
<organism evidence="1 2">
    <name type="scientific">Trichogramma kaykai</name>
    <dbReference type="NCBI Taxonomy" id="54128"/>
    <lineage>
        <taxon>Eukaryota</taxon>
        <taxon>Metazoa</taxon>
        <taxon>Ecdysozoa</taxon>
        <taxon>Arthropoda</taxon>
        <taxon>Hexapoda</taxon>
        <taxon>Insecta</taxon>
        <taxon>Pterygota</taxon>
        <taxon>Neoptera</taxon>
        <taxon>Endopterygota</taxon>
        <taxon>Hymenoptera</taxon>
        <taxon>Apocrita</taxon>
        <taxon>Proctotrupomorpha</taxon>
        <taxon>Chalcidoidea</taxon>
        <taxon>Trichogrammatidae</taxon>
        <taxon>Trichogramma</taxon>
    </lineage>
</organism>
<protein>
    <submittedName>
        <fullName evidence="1">Uncharacterized protein</fullName>
    </submittedName>
</protein>
<dbReference type="Proteomes" id="UP001627154">
    <property type="component" value="Unassembled WGS sequence"/>
</dbReference>
<accession>A0ABD2X2E0</accession>